<dbReference type="AlphaFoldDB" id="N0B3Y2"/>
<dbReference type="OrthoDB" id="25954at2"/>
<dbReference type="InterPro" id="IPR009050">
    <property type="entry name" value="Globin-like_sf"/>
</dbReference>
<gene>
    <name evidence="5" type="ORF">HYPDE_32758</name>
</gene>
<sequence length="136" mass="15128">MSYHPPHPKAPGLAAGVEETMVAELVDRFYAKVRQDELLGPIFNTRIEDWDEHLAKLSAFWSSVVLMTGRYKGQPMPAHIAISEITDEHFERWLALFAETAKVVCPPEAAALFVDRSRRIAESLRLGIAASKGVIA</sequence>
<dbReference type="InterPro" id="IPR012292">
    <property type="entry name" value="Globin/Proto"/>
</dbReference>
<dbReference type="GO" id="GO:0046872">
    <property type="term" value="F:metal ion binding"/>
    <property type="evidence" value="ECO:0007669"/>
    <property type="project" value="UniProtKB-KW"/>
</dbReference>
<dbReference type="RefSeq" id="WP_015598252.1">
    <property type="nucleotide sequence ID" value="NC_021172.1"/>
</dbReference>
<dbReference type="CDD" id="cd08916">
    <property type="entry name" value="TrHb3_P"/>
    <property type="match status" value="1"/>
</dbReference>
<dbReference type="eggNOG" id="COG2346">
    <property type="taxonomic scope" value="Bacteria"/>
</dbReference>
<dbReference type="HOGENOM" id="CLU_104957_4_0_5"/>
<keyword evidence="3" id="KW-0479">Metal-binding</keyword>
<dbReference type="GO" id="GO:0019825">
    <property type="term" value="F:oxygen binding"/>
    <property type="evidence" value="ECO:0007669"/>
    <property type="project" value="InterPro"/>
</dbReference>
<dbReference type="InterPro" id="IPR001486">
    <property type="entry name" value="Hemoglobin_trunc"/>
</dbReference>
<dbReference type="Gene3D" id="1.10.490.10">
    <property type="entry name" value="Globins"/>
    <property type="match status" value="1"/>
</dbReference>
<evidence type="ECO:0000313" key="5">
    <source>
        <dbReference type="EMBL" id="AGK58224.1"/>
    </source>
</evidence>
<keyword evidence="2" id="KW-0349">Heme</keyword>
<accession>N0B3Y2</accession>
<dbReference type="Proteomes" id="UP000005952">
    <property type="component" value="Chromosome"/>
</dbReference>
<dbReference type="KEGG" id="hdt:HYPDE_32758"/>
<evidence type="ECO:0000313" key="6">
    <source>
        <dbReference type="Proteomes" id="UP000005952"/>
    </source>
</evidence>
<reference evidence="5 6" key="1">
    <citation type="journal article" date="2013" name="Genome Announc.">
        <title>Genome sequences for three denitrifying bacterial strains isolated from a uranium- and nitrate-contaminated subsurface environment.</title>
        <authorList>
            <person name="Venkatramanan R."/>
            <person name="Prakash O."/>
            <person name="Woyke T."/>
            <person name="Chain P."/>
            <person name="Goodwin L.A."/>
            <person name="Watson D."/>
            <person name="Brooks S."/>
            <person name="Kostka J.E."/>
            <person name="Green S.J."/>
        </authorList>
    </citation>
    <scope>NUCLEOTIDE SEQUENCE [LARGE SCALE GENOMIC DNA]</scope>
    <source>
        <strain evidence="5 6">1NES1</strain>
    </source>
</reference>
<dbReference type="STRING" id="670307.HYPDE_32758"/>
<dbReference type="EMBL" id="CP005587">
    <property type="protein sequence ID" value="AGK58224.1"/>
    <property type="molecule type" value="Genomic_DNA"/>
</dbReference>
<name>N0B3Y2_9HYPH</name>
<proteinExistence type="predicted"/>
<keyword evidence="1" id="KW-0813">Transport</keyword>
<evidence type="ECO:0000256" key="3">
    <source>
        <dbReference type="ARBA" id="ARBA00022723"/>
    </source>
</evidence>
<protein>
    <submittedName>
        <fullName evidence="5">Truncated hemoglobin-like protein</fullName>
    </submittedName>
</protein>
<dbReference type="SUPFAM" id="SSF46458">
    <property type="entry name" value="Globin-like"/>
    <property type="match status" value="1"/>
</dbReference>
<evidence type="ECO:0000256" key="4">
    <source>
        <dbReference type="ARBA" id="ARBA00023004"/>
    </source>
</evidence>
<evidence type="ECO:0000256" key="1">
    <source>
        <dbReference type="ARBA" id="ARBA00022448"/>
    </source>
</evidence>
<evidence type="ECO:0000256" key="2">
    <source>
        <dbReference type="ARBA" id="ARBA00022617"/>
    </source>
</evidence>
<keyword evidence="6" id="KW-1185">Reference proteome</keyword>
<dbReference type="Pfam" id="PF01152">
    <property type="entry name" value="Bac_globin"/>
    <property type="match status" value="1"/>
</dbReference>
<keyword evidence="4" id="KW-0408">Iron</keyword>
<organism evidence="5 6">
    <name type="scientific">Hyphomicrobium denitrificans 1NES1</name>
    <dbReference type="NCBI Taxonomy" id="670307"/>
    <lineage>
        <taxon>Bacteria</taxon>
        <taxon>Pseudomonadati</taxon>
        <taxon>Pseudomonadota</taxon>
        <taxon>Alphaproteobacteria</taxon>
        <taxon>Hyphomicrobiales</taxon>
        <taxon>Hyphomicrobiaceae</taxon>
        <taxon>Hyphomicrobium</taxon>
    </lineage>
</organism>
<dbReference type="GO" id="GO:0020037">
    <property type="term" value="F:heme binding"/>
    <property type="evidence" value="ECO:0007669"/>
    <property type="project" value="InterPro"/>
</dbReference>